<feature type="transmembrane region" description="Helical" evidence="1">
    <location>
        <begin position="140"/>
        <end position="160"/>
    </location>
</feature>
<protein>
    <submittedName>
        <fullName evidence="2">PTS system, mannose/fructose/sorbose family, IID component</fullName>
    </submittedName>
</protein>
<dbReference type="InterPro" id="IPR004704">
    <property type="entry name" value="PTS_IID_man"/>
</dbReference>
<dbReference type="STRING" id="545696.HOLDEFILI_00337"/>
<feature type="transmembrane region" description="Helical" evidence="1">
    <location>
        <begin position="117"/>
        <end position="134"/>
    </location>
</feature>
<dbReference type="PANTHER" id="PTHR32502">
    <property type="entry name" value="N-ACETYLGALACTOSAMINE PERMEASE II COMPONENT-RELATED"/>
    <property type="match status" value="1"/>
</dbReference>
<reference evidence="2 3" key="1">
    <citation type="submission" date="2008-12" db="EMBL/GenBank/DDBJ databases">
        <authorList>
            <person name="Fulton L."/>
            <person name="Clifton S."/>
            <person name="Fulton B."/>
            <person name="Xu J."/>
            <person name="Minx P."/>
            <person name="Pepin K.H."/>
            <person name="Johnson M."/>
            <person name="Bhonagiri V."/>
            <person name="Nash W.E."/>
            <person name="Mardis E.R."/>
            <person name="Wilson R.K."/>
        </authorList>
    </citation>
    <scope>NUCLEOTIDE SEQUENCE [LARGE SCALE GENOMIC DNA]</scope>
    <source>
        <strain evidence="2 3">DSM 12042</strain>
    </source>
</reference>
<dbReference type="Proteomes" id="UP000005950">
    <property type="component" value="Unassembled WGS sequence"/>
</dbReference>
<feature type="transmembrane region" description="Helical" evidence="1">
    <location>
        <begin position="255"/>
        <end position="271"/>
    </location>
</feature>
<dbReference type="Pfam" id="PF03613">
    <property type="entry name" value="EIID-AGA"/>
    <property type="match status" value="1"/>
</dbReference>
<dbReference type="AlphaFoldDB" id="B9Y3G2"/>
<dbReference type="HOGENOM" id="CLU_060742_0_0_9"/>
<name>B9Y3G2_9FIRM</name>
<dbReference type="PANTHER" id="PTHR32502:SF23">
    <property type="entry name" value="TRANSPORT PROTEIN, PTS SYSTEM"/>
    <property type="match status" value="1"/>
</dbReference>
<organism evidence="2 3">
    <name type="scientific">Holdemania filiformis DSM 12042</name>
    <dbReference type="NCBI Taxonomy" id="545696"/>
    <lineage>
        <taxon>Bacteria</taxon>
        <taxon>Bacillati</taxon>
        <taxon>Bacillota</taxon>
        <taxon>Erysipelotrichia</taxon>
        <taxon>Erysipelotrichales</taxon>
        <taxon>Erysipelotrichaceae</taxon>
        <taxon>Holdemania</taxon>
    </lineage>
</organism>
<dbReference type="EMBL" id="ACCF01000018">
    <property type="protein sequence ID" value="EEF69484.1"/>
    <property type="molecule type" value="Genomic_DNA"/>
</dbReference>
<dbReference type="InterPro" id="IPR050303">
    <property type="entry name" value="GatZ_KbaZ_carbometab"/>
</dbReference>
<evidence type="ECO:0000313" key="3">
    <source>
        <dbReference type="Proteomes" id="UP000005950"/>
    </source>
</evidence>
<keyword evidence="1" id="KW-0472">Membrane</keyword>
<gene>
    <name evidence="2" type="ORF">HOLDEFILI_00337</name>
</gene>
<dbReference type="GO" id="GO:0009401">
    <property type="term" value="P:phosphoenolpyruvate-dependent sugar phosphotransferase system"/>
    <property type="evidence" value="ECO:0007669"/>
    <property type="project" value="InterPro"/>
</dbReference>
<feature type="transmembrane region" description="Helical" evidence="1">
    <location>
        <begin position="225"/>
        <end position="243"/>
    </location>
</feature>
<dbReference type="OrthoDB" id="9795582at2"/>
<dbReference type="eggNOG" id="COG3716">
    <property type="taxonomic scope" value="Bacteria"/>
</dbReference>
<dbReference type="GO" id="GO:0005886">
    <property type="term" value="C:plasma membrane"/>
    <property type="evidence" value="ECO:0007669"/>
    <property type="project" value="TreeGrafter"/>
</dbReference>
<reference evidence="2 3" key="2">
    <citation type="submission" date="2009-02" db="EMBL/GenBank/DDBJ databases">
        <title>Draft genome sequence of Holdemania filiformis DSM 12042.</title>
        <authorList>
            <person name="Sudarsanam P."/>
            <person name="Ley R."/>
            <person name="Guruge J."/>
            <person name="Turnbaugh P.J."/>
            <person name="Mahowald M."/>
            <person name="Liep D."/>
            <person name="Gordon J."/>
        </authorList>
    </citation>
    <scope>NUCLEOTIDE SEQUENCE [LARGE SCALE GENOMIC DNA]</scope>
    <source>
        <strain evidence="2 3">DSM 12042</strain>
    </source>
</reference>
<dbReference type="RefSeq" id="WP_006057553.1">
    <property type="nucleotide sequence ID" value="NZ_GG657552.1"/>
</dbReference>
<accession>B9Y3G2</accession>
<sequence length="272" mass="29965">MTNTEKLSLTKKDLNKVLFRGMLLQLSWNYERMQALGYCYTILPALKKLYNDDQEGLRKAVERNLEFFNTQPYMAYPIFGTTLAMEERLALYHDIDPSSISSVKVSMMGPFAGIGDSLFWFTIFPICAGIGISLATGGSILGPIVFLIIYNVFTIGTRYIGLFQSYRMGINFVEKLSGSAVMQRLTEATTIIGLMVLGVMSATMVKVPLDYVVGEGTQAMTLQGIFDGVMPNLIPLLVTLGIYMGMKKGQSATKLLLLLIVISIIGAVIGLF</sequence>
<keyword evidence="1" id="KW-1133">Transmembrane helix</keyword>
<comment type="caution">
    <text evidence="2">The sequence shown here is derived from an EMBL/GenBank/DDBJ whole genome shotgun (WGS) entry which is preliminary data.</text>
</comment>
<keyword evidence="1" id="KW-0812">Transmembrane</keyword>
<evidence type="ECO:0000313" key="2">
    <source>
        <dbReference type="EMBL" id="EEF69484.1"/>
    </source>
</evidence>
<dbReference type="PROSITE" id="PS51108">
    <property type="entry name" value="PTS_EIID"/>
    <property type="match status" value="1"/>
</dbReference>
<evidence type="ECO:0000256" key="1">
    <source>
        <dbReference type="SAM" id="Phobius"/>
    </source>
</evidence>
<proteinExistence type="predicted"/>
<feature type="transmembrane region" description="Helical" evidence="1">
    <location>
        <begin position="185"/>
        <end position="205"/>
    </location>
</feature>